<dbReference type="Proteomes" id="UP000319908">
    <property type="component" value="Unassembled WGS sequence"/>
</dbReference>
<dbReference type="NCBIfam" id="NF002099">
    <property type="entry name" value="PRK00944.1"/>
    <property type="match status" value="1"/>
</dbReference>
<evidence type="ECO:0000313" key="7">
    <source>
        <dbReference type="Proteomes" id="UP000319908"/>
    </source>
</evidence>
<feature type="transmembrane region" description="Helical" evidence="5">
    <location>
        <begin position="12"/>
        <end position="31"/>
    </location>
</feature>
<protein>
    <submittedName>
        <fullName evidence="6">Uncharacterized protein</fullName>
    </submittedName>
</protein>
<keyword evidence="2 5" id="KW-0812">Transmembrane</keyword>
<name>A0A5C6BF20_9BACT</name>
<evidence type="ECO:0000256" key="5">
    <source>
        <dbReference type="SAM" id="Phobius"/>
    </source>
</evidence>
<gene>
    <name evidence="6" type="ORF">Poly21_50600</name>
</gene>
<sequence length="196" mass="22602">MRAMNSKNGSRVAWQIAVIIIVMATCLRMMGRQWWCRCGTWVPWSWDIQTSHNSQHLLDPYSFTHVLHGIIFFWLLTWLSPRISQSGLAAPTRLLIAALIEAAWEILENSPWIIDRYRESTISLDYYGDSIANSISDVIACLLGYFLASKFRLRWSLGFILLTEVVLLLTIRDSLLLNVIMLVCPVEAIKQWQSEK</sequence>
<organism evidence="6 7">
    <name type="scientific">Allorhodopirellula heiligendammensis</name>
    <dbReference type="NCBI Taxonomy" id="2714739"/>
    <lineage>
        <taxon>Bacteria</taxon>
        <taxon>Pseudomonadati</taxon>
        <taxon>Planctomycetota</taxon>
        <taxon>Planctomycetia</taxon>
        <taxon>Pirellulales</taxon>
        <taxon>Pirellulaceae</taxon>
        <taxon>Allorhodopirellula</taxon>
    </lineage>
</organism>
<keyword evidence="7" id="KW-1185">Reference proteome</keyword>
<evidence type="ECO:0000256" key="2">
    <source>
        <dbReference type="ARBA" id="ARBA00022692"/>
    </source>
</evidence>
<dbReference type="GO" id="GO:0005886">
    <property type="term" value="C:plasma membrane"/>
    <property type="evidence" value="ECO:0007669"/>
    <property type="project" value="InterPro"/>
</dbReference>
<feature type="transmembrane region" description="Helical" evidence="5">
    <location>
        <begin position="61"/>
        <end position="79"/>
    </location>
</feature>
<dbReference type="Pfam" id="PF10755">
    <property type="entry name" value="DUF2585"/>
    <property type="match status" value="1"/>
</dbReference>
<evidence type="ECO:0000256" key="1">
    <source>
        <dbReference type="ARBA" id="ARBA00022475"/>
    </source>
</evidence>
<dbReference type="AlphaFoldDB" id="A0A5C6BF20"/>
<comment type="caution">
    <text evidence="6">The sequence shown here is derived from an EMBL/GenBank/DDBJ whole genome shotgun (WGS) entry which is preliminary data.</text>
</comment>
<keyword evidence="3 5" id="KW-1133">Transmembrane helix</keyword>
<feature type="transmembrane region" description="Helical" evidence="5">
    <location>
        <begin position="153"/>
        <end position="171"/>
    </location>
</feature>
<dbReference type="EMBL" id="SJPU01000004">
    <property type="protein sequence ID" value="TWU10091.1"/>
    <property type="molecule type" value="Genomic_DNA"/>
</dbReference>
<evidence type="ECO:0000256" key="4">
    <source>
        <dbReference type="ARBA" id="ARBA00023136"/>
    </source>
</evidence>
<keyword evidence="4 5" id="KW-0472">Membrane</keyword>
<reference evidence="6 7" key="1">
    <citation type="journal article" date="2020" name="Antonie Van Leeuwenhoek">
        <title>Rhodopirellula heiligendammensis sp. nov., Rhodopirellula pilleata sp. nov., and Rhodopirellula solitaria sp. nov. isolated from natural or artificial marine surfaces in Northern Germany and California, USA, and emended description of the genus Rhodopirellula.</title>
        <authorList>
            <person name="Kallscheuer N."/>
            <person name="Wiegand S."/>
            <person name="Jogler M."/>
            <person name="Boedeker C."/>
            <person name="Peeters S.H."/>
            <person name="Rast P."/>
            <person name="Heuer A."/>
            <person name="Jetten M.S.M."/>
            <person name="Rohde M."/>
            <person name="Jogler C."/>
        </authorList>
    </citation>
    <scope>NUCLEOTIDE SEQUENCE [LARGE SCALE GENOMIC DNA]</scope>
    <source>
        <strain evidence="6 7">Poly21</strain>
    </source>
</reference>
<evidence type="ECO:0000256" key="3">
    <source>
        <dbReference type="ARBA" id="ARBA00022989"/>
    </source>
</evidence>
<dbReference type="InterPro" id="IPR019691">
    <property type="entry name" value="DUF2585"/>
</dbReference>
<accession>A0A5C6BF20</accession>
<proteinExistence type="predicted"/>
<keyword evidence="1" id="KW-1003">Cell membrane</keyword>
<evidence type="ECO:0000313" key="6">
    <source>
        <dbReference type="EMBL" id="TWU10091.1"/>
    </source>
</evidence>